<protein>
    <submittedName>
        <fullName evidence="1">Uncharacterized protein</fullName>
    </submittedName>
</protein>
<accession>A0A0E9WKP9</accession>
<evidence type="ECO:0000313" key="1">
    <source>
        <dbReference type="EMBL" id="JAH90974.1"/>
    </source>
</evidence>
<reference evidence="1" key="2">
    <citation type="journal article" date="2015" name="Fish Shellfish Immunol.">
        <title>Early steps in the European eel (Anguilla anguilla)-Vibrio vulnificus interaction in the gills: Role of the RtxA13 toxin.</title>
        <authorList>
            <person name="Callol A."/>
            <person name="Pajuelo D."/>
            <person name="Ebbesson L."/>
            <person name="Teles M."/>
            <person name="MacKenzie S."/>
            <person name="Amaro C."/>
        </authorList>
    </citation>
    <scope>NUCLEOTIDE SEQUENCE</scope>
</reference>
<dbReference type="EMBL" id="GBXM01017603">
    <property type="protein sequence ID" value="JAH90974.1"/>
    <property type="molecule type" value="Transcribed_RNA"/>
</dbReference>
<name>A0A0E9WKP9_ANGAN</name>
<sequence length="51" mass="6214">MRYFCLKKAMTDYITSFYLPKYSLNYIQYQADQKLGFFKLRYCYGALIFGQ</sequence>
<proteinExistence type="predicted"/>
<organism evidence="1">
    <name type="scientific">Anguilla anguilla</name>
    <name type="common">European freshwater eel</name>
    <name type="synonym">Muraena anguilla</name>
    <dbReference type="NCBI Taxonomy" id="7936"/>
    <lineage>
        <taxon>Eukaryota</taxon>
        <taxon>Metazoa</taxon>
        <taxon>Chordata</taxon>
        <taxon>Craniata</taxon>
        <taxon>Vertebrata</taxon>
        <taxon>Euteleostomi</taxon>
        <taxon>Actinopterygii</taxon>
        <taxon>Neopterygii</taxon>
        <taxon>Teleostei</taxon>
        <taxon>Anguilliformes</taxon>
        <taxon>Anguillidae</taxon>
        <taxon>Anguilla</taxon>
    </lineage>
</organism>
<reference evidence="1" key="1">
    <citation type="submission" date="2014-11" db="EMBL/GenBank/DDBJ databases">
        <authorList>
            <person name="Amaro Gonzalez C."/>
        </authorList>
    </citation>
    <scope>NUCLEOTIDE SEQUENCE</scope>
</reference>
<dbReference type="AlphaFoldDB" id="A0A0E9WKP9"/>